<gene>
    <name evidence="4" type="ORF">IX84_11395</name>
    <name evidence="3" type="ORF">IX84_15905</name>
</gene>
<dbReference type="Proteomes" id="UP000029736">
    <property type="component" value="Unassembled WGS sequence"/>
</dbReference>
<comment type="similarity">
    <text evidence="1">Belongs to the transposase IS21/IS408/IS1162 family.</text>
</comment>
<comment type="caution">
    <text evidence="3">The sequence shown here is derived from an EMBL/GenBank/DDBJ whole genome shotgun (WGS) entry which is preliminary data.</text>
</comment>
<accession>A0A098S7S7</accession>
<evidence type="ECO:0000259" key="2">
    <source>
        <dbReference type="PROSITE" id="PS50994"/>
    </source>
</evidence>
<evidence type="ECO:0000313" key="3">
    <source>
        <dbReference type="EMBL" id="KGE87142.1"/>
    </source>
</evidence>
<dbReference type="PANTHER" id="PTHR35004:SF8">
    <property type="entry name" value="TRANSPOSASE RV3428C-RELATED"/>
    <property type="match status" value="1"/>
</dbReference>
<dbReference type="SUPFAM" id="SSF53098">
    <property type="entry name" value="Ribonuclease H-like"/>
    <property type="match status" value="1"/>
</dbReference>
<reference evidence="3" key="2">
    <citation type="submission" date="2014-07" db="EMBL/GenBank/DDBJ databases">
        <authorList>
            <person name="Chen Z."/>
            <person name="Lei X."/>
            <person name="Zhang J."/>
            <person name="Zhang B."/>
            <person name="Li Y."/>
            <person name="Zhang H."/>
            <person name="Zheng T."/>
        </authorList>
    </citation>
    <scope>NUCLEOTIDE SEQUENCE</scope>
    <source>
        <strain evidence="3">KD52</strain>
    </source>
</reference>
<evidence type="ECO:0000256" key="1">
    <source>
        <dbReference type="ARBA" id="ARBA00009277"/>
    </source>
</evidence>
<dbReference type="EMBL" id="JPOS01000038">
    <property type="protein sequence ID" value="KGE87142.1"/>
    <property type="molecule type" value="Genomic_DNA"/>
</dbReference>
<protein>
    <recommendedName>
        <fullName evidence="2">Integrase catalytic domain-containing protein</fullName>
    </recommendedName>
</protein>
<dbReference type="Gene3D" id="3.30.420.10">
    <property type="entry name" value="Ribonuclease H-like superfamily/Ribonuclease H"/>
    <property type="match status" value="1"/>
</dbReference>
<organism evidence="3 5">
    <name type="scientific">Phaeodactylibacter xiamenensis</name>
    <dbReference type="NCBI Taxonomy" id="1524460"/>
    <lineage>
        <taxon>Bacteria</taxon>
        <taxon>Pseudomonadati</taxon>
        <taxon>Bacteroidota</taxon>
        <taxon>Saprospiria</taxon>
        <taxon>Saprospirales</taxon>
        <taxon>Haliscomenobacteraceae</taxon>
        <taxon>Phaeodactylibacter</taxon>
    </lineage>
</organism>
<sequence length="519" mass="58909">MKSKTKRMDEIRQILETYHACGYYKRTARRLQVSKNTVKGYVQRAEAIYGTVAQALAVEDEALQEALCQPAAKARPFREQAFDAQLEHWCAELRKVGVTRYLLWQEYRRSHPDGYGYTQFCERLRRHLQAKGLSMALSHKPGHAVYLDFAGKTMQWVSREDGQVHDCQVLVAVLPYSQYTFAVALPSQKVLDLAHGITEALLFFGGVPQAILSDNLKAFVTRSERYEPEFNELCVQLAAHYGCGLEAARPGKPKDKASVENMVSTVYKRVYAPLRNDSFHSLSELNYAIAQAVAAHNRLAFQKRPGSRLSCFEAEEKPLLQALPSHRFEAKKSASAKVQRNYHVFLGEEKNFYSVPYQYVGKQAHVIYTSRAVEVFVGQKRVASHQRLPPHGTYLYQTQEAHMPRSHKEWRKAQGYDAAYFAEQAQKIGPATEWAMGQVLLSRAHQSQSYNSCRGILALGKKYTPLRLERAAVRCRGAGKASYGMLKNILERKLDQQAQQLDAFSPPEHSNIRGPKAYQ</sequence>
<proteinExistence type="inferred from homology"/>
<dbReference type="InterPro" id="IPR036397">
    <property type="entry name" value="RNaseH_sf"/>
</dbReference>
<dbReference type="AlphaFoldDB" id="A0A098S7S7"/>
<reference evidence="3 5" key="1">
    <citation type="journal article" date="2014" name="Int. J. Syst. Evol. Microbiol.">
        <title>Phaeodactylibacter xiamenensis gen. nov., sp. nov., a member of the family Saprospiraceae isolated from the marine alga Phaeodactylum tricornutum.</title>
        <authorList>
            <person name="Chen Z.Jr."/>
            <person name="Lei X."/>
            <person name="Lai Q."/>
            <person name="Li Y."/>
            <person name="Zhang B."/>
            <person name="Zhang J."/>
            <person name="Zhang H."/>
            <person name="Yang L."/>
            <person name="Zheng W."/>
            <person name="Tian Y."/>
            <person name="Yu Z."/>
            <person name="Xu H.Jr."/>
            <person name="Zheng T."/>
        </authorList>
    </citation>
    <scope>NUCLEOTIDE SEQUENCE [LARGE SCALE GENOMIC DNA]</scope>
    <source>
        <strain evidence="3 5">KD52</strain>
    </source>
</reference>
<feature type="domain" description="Integrase catalytic" evidence="2">
    <location>
        <begin position="137"/>
        <end position="332"/>
    </location>
</feature>
<dbReference type="NCBIfam" id="NF033546">
    <property type="entry name" value="transpos_IS21"/>
    <property type="match status" value="1"/>
</dbReference>
<dbReference type="InterPro" id="IPR012337">
    <property type="entry name" value="RNaseH-like_sf"/>
</dbReference>
<evidence type="ECO:0000313" key="4">
    <source>
        <dbReference type="EMBL" id="KGE88001.1"/>
    </source>
</evidence>
<dbReference type="Pfam" id="PF00665">
    <property type="entry name" value="rve"/>
    <property type="match status" value="1"/>
</dbReference>
<dbReference type="STRING" id="1524460.IX84_11395"/>
<keyword evidence="5" id="KW-1185">Reference proteome</keyword>
<name>A0A098S7S7_9BACT</name>
<dbReference type="PANTHER" id="PTHR35004">
    <property type="entry name" value="TRANSPOSASE RV3428C-RELATED"/>
    <property type="match status" value="1"/>
</dbReference>
<dbReference type="EMBL" id="JPOS01000026">
    <property type="protein sequence ID" value="KGE88001.1"/>
    <property type="molecule type" value="Genomic_DNA"/>
</dbReference>
<dbReference type="GO" id="GO:0003676">
    <property type="term" value="F:nucleic acid binding"/>
    <property type="evidence" value="ECO:0007669"/>
    <property type="project" value="InterPro"/>
</dbReference>
<dbReference type="InterPro" id="IPR054353">
    <property type="entry name" value="IstA-like_C"/>
</dbReference>
<evidence type="ECO:0000313" key="5">
    <source>
        <dbReference type="Proteomes" id="UP000029736"/>
    </source>
</evidence>
<dbReference type="PROSITE" id="PS50994">
    <property type="entry name" value="INTEGRASE"/>
    <property type="match status" value="1"/>
</dbReference>
<dbReference type="InterPro" id="IPR001584">
    <property type="entry name" value="Integrase_cat-core"/>
</dbReference>
<dbReference type="Pfam" id="PF22483">
    <property type="entry name" value="Mu-transpos_C_2"/>
    <property type="match status" value="1"/>
</dbReference>
<dbReference type="GO" id="GO:0015074">
    <property type="term" value="P:DNA integration"/>
    <property type="evidence" value="ECO:0007669"/>
    <property type="project" value="InterPro"/>
</dbReference>